<sequence length="475" mass="49678">MSSSHLPHPDEDPVHENEDDLFLDAGDAAEEIQADDDQPMEDFSDEGDDGEEMSFQNDSTAHFDQHTDSIFCIAQHPIHTSIIVTGSGDDTAFVFNSAVERPLLPRSYESNPQTKGERESLPVIAKLDGHTDSVNAVAFTEPRGEYVVTAGLDGKLRAWRDTSLRMVYRIDAQDEAEPISMVGCYFQHTESCTAGAWTPDGKLLATVSEDACFYVYDVSGAAAAAGVASSAGTQVVVSLTAQDQRFAVEGGLYSVAIAPTGTFAAVGGAEGHIKVVGLPRVAPSNTSGVNKSKARAKAGAAAAAGPAAGGGAGTLLASLQAQTDGIESLSFSSPPLTLLAAGSVDGSIALFDTAHRFAVRRHIRSAHEDTAVVKVEFVQDQKSPGQQTASASTSNSRSWLLTSVGMDGVVRRWDTRGGTAAAGYGLLKEWRGHLGMTENGEGEQSGGILGFVQGGEGGKRIVTAGDDGVALIFEE</sequence>
<dbReference type="PROSITE" id="PS50294">
    <property type="entry name" value="WD_REPEATS_REGION"/>
    <property type="match status" value="1"/>
</dbReference>
<evidence type="ECO:0000313" key="5">
    <source>
        <dbReference type="EMBL" id="OAX82435.1"/>
    </source>
</evidence>
<dbReference type="InterPro" id="IPR051179">
    <property type="entry name" value="WD_repeat_multifunction"/>
</dbReference>
<dbReference type="SUPFAM" id="SSF50978">
    <property type="entry name" value="WD40 repeat-like"/>
    <property type="match status" value="1"/>
</dbReference>
<feature type="region of interest" description="Disordered" evidence="4">
    <location>
        <begin position="1"/>
        <end position="56"/>
    </location>
</feature>
<evidence type="ECO:0000256" key="2">
    <source>
        <dbReference type="ARBA" id="ARBA00022737"/>
    </source>
</evidence>
<dbReference type="PANTHER" id="PTHR19857:SF8">
    <property type="entry name" value="ANGIO-ASSOCIATED MIGRATORY CELL PROTEIN"/>
    <property type="match status" value="1"/>
</dbReference>
<organism evidence="5 6">
    <name type="scientific">Emergomyces africanus</name>
    <dbReference type="NCBI Taxonomy" id="1955775"/>
    <lineage>
        <taxon>Eukaryota</taxon>
        <taxon>Fungi</taxon>
        <taxon>Dikarya</taxon>
        <taxon>Ascomycota</taxon>
        <taxon>Pezizomycotina</taxon>
        <taxon>Eurotiomycetes</taxon>
        <taxon>Eurotiomycetidae</taxon>
        <taxon>Onygenales</taxon>
        <taxon>Ajellomycetaceae</taxon>
        <taxon>Emergomyces</taxon>
    </lineage>
</organism>
<dbReference type="PANTHER" id="PTHR19857">
    <property type="entry name" value="MITOCHONDRIAL DIVISION PROTEIN 1-RELATED"/>
    <property type="match status" value="1"/>
</dbReference>
<dbReference type="SMART" id="SM00320">
    <property type="entry name" value="WD40"/>
    <property type="match status" value="7"/>
</dbReference>
<proteinExistence type="predicted"/>
<evidence type="ECO:0000256" key="4">
    <source>
        <dbReference type="SAM" id="MobiDB-lite"/>
    </source>
</evidence>
<feature type="compositionally biased region" description="Acidic residues" evidence="4">
    <location>
        <begin position="17"/>
        <end position="52"/>
    </location>
</feature>
<dbReference type="Pfam" id="PF00400">
    <property type="entry name" value="WD40"/>
    <property type="match status" value="4"/>
</dbReference>
<comment type="caution">
    <text evidence="5">The sequence shown here is derived from an EMBL/GenBank/DDBJ whole genome shotgun (WGS) entry which is preliminary data.</text>
</comment>
<dbReference type="EMBL" id="LGUA01000306">
    <property type="protein sequence ID" value="OAX82435.1"/>
    <property type="molecule type" value="Genomic_DNA"/>
</dbReference>
<evidence type="ECO:0000256" key="1">
    <source>
        <dbReference type="ARBA" id="ARBA00022574"/>
    </source>
</evidence>
<dbReference type="Proteomes" id="UP000091918">
    <property type="component" value="Unassembled WGS sequence"/>
</dbReference>
<keyword evidence="1 3" id="KW-0853">WD repeat</keyword>
<keyword evidence="2" id="KW-0677">Repeat</keyword>
<name>A0A1B7P086_9EURO</name>
<gene>
    <name evidence="5" type="ORF">ACJ72_03215</name>
</gene>
<dbReference type="InterPro" id="IPR036322">
    <property type="entry name" value="WD40_repeat_dom_sf"/>
</dbReference>
<dbReference type="AlphaFoldDB" id="A0A1B7P086"/>
<dbReference type="STRING" id="1658172.A0A1B7P086"/>
<dbReference type="PROSITE" id="PS50082">
    <property type="entry name" value="WD_REPEATS_2"/>
    <property type="match status" value="1"/>
</dbReference>
<evidence type="ECO:0000256" key="3">
    <source>
        <dbReference type="PROSITE-ProRule" id="PRU00221"/>
    </source>
</evidence>
<evidence type="ECO:0000313" key="6">
    <source>
        <dbReference type="Proteomes" id="UP000091918"/>
    </source>
</evidence>
<protein>
    <submittedName>
        <fullName evidence="5">Uncharacterized protein</fullName>
    </submittedName>
</protein>
<dbReference type="InterPro" id="IPR015943">
    <property type="entry name" value="WD40/YVTN_repeat-like_dom_sf"/>
</dbReference>
<dbReference type="Gene3D" id="2.130.10.10">
    <property type="entry name" value="YVTN repeat-like/Quinoprotein amine dehydrogenase"/>
    <property type="match status" value="1"/>
</dbReference>
<dbReference type="OrthoDB" id="10261640at2759"/>
<feature type="compositionally biased region" description="Basic and acidic residues" evidence="4">
    <location>
        <begin position="7"/>
        <end position="16"/>
    </location>
</feature>
<keyword evidence="6" id="KW-1185">Reference proteome</keyword>
<reference evidence="5 6" key="1">
    <citation type="submission" date="2015-07" db="EMBL/GenBank/DDBJ databases">
        <title>Emmonsia species relationships and genome sequence.</title>
        <authorList>
            <person name="Cuomo C.A."/>
            <person name="Schwartz I.S."/>
            <person name="Kenyon C."/>
            <person name="de Hoog G.S."/>
            <person name="Govender N.P."/>
            <person name="Botha A."/>
            <person name="Moreno L."/>
            <person name="de Vries M."/>
            <person name="Munoz J.F."/>
            <person name="Stielow J.B."/>
        </authorList>
    </citation>
    <scope>NUCLEOTIDE SEQUENCE [LARGE SCALE GENOMIC DNA]</scope>
    <source>
        <strain evidence="5 6">CBS 136260</strain>
    </source>
</reference>
<feature type="repeat" description="WD" evidence="3">
    <location>
        <begin position="127"/>
        <end position="169"/>
    </location>
</feature>
<accession>A0A1B7P086</accession>
<dbReference type="InterPro" id="IPR001680">
    <property type="entry name" value="WD40_rpt"/>
</dbReference>